<keyword evidence="1" id="KW-0812">Transmembrane</keyword>
<keyword evidence="1" id="KW-0472">Membrane</keyword>
<sequence length="173" mass="19922">MRIQTAGEQKYYDFIQERAKRLQTGMIVWGSLLAVAFICLFSNIVITVILAVGGAFLAMTNIKARSELKGKLDQIEDKEEFFRQLIAPDVAEFSDCHVIIARDYILVYKDDIFIYAFADMEKVEVGIQGEVKKVLFLTDWQGKRHEIISAAKGDGMQREFDRIYKMLKERLGR</sequence>
<keyword evidence="1" id="KW-1133">Transmembrane helix</keyword>
<reference evidence="2 3" key="1">
    <citation type="submission" date="2019-08" db="EMBL/GenBank/DDBJ databases">
        <title>In-depth cultivation of the pig gut microbiome towards novel bacterial diversity and tailored functional studies.</title>
        <authorList>
            <person name="Wylensek D."/>
            <person name="Hitch T.C.A."/>
            <person name="Clavel T."/>
        </authorList>
    </citation>
    <scope>NUCLEOTIDE SEQUENCE [LARGE SCALE GENOMIC DNA]</scope>
    <source>
        <strain evidence="2 3">BL-389-WT-3D</strain>
    </source>
</reference>
<comment type="caution">
    <text evidence="2">The sequence shown here is derived from an EMBL/GenBank/DDBJ whole genome shotgun (WGS) entry which is preliminary data.</text>
</comment>
<name>A0A844FBJ6_CLOSV</name>
<accession>A0A844FBJ6</accession>
<dbReference type="AlphaFoldDB" id="A0A844FBJ6"/>
<evidence type="ECO:0000313" key="3">
    <source>
        <dbReference type="Proteomes" id="UP000462363"/>
    </source>
</evidence>
<feature type="transmembrane region" description="Helical" evidence="1">
    <location>
        <begin position="26"/>
        <end position="59"/>
    </location>
</feature>
<dbReference type="RefSeq" id="WP_009249616.1">
    <property type="nucleotide sequence ID" value="NZ_AP024846.1"/>
</dbReference>
<dbReference type="Proteomes" id="UP000462363">
    <property type="component" value="Unassembled WGS sequence"/>
</dbReference>
<gene>
    <name evidence="2" type="ORF">FYJ37_08275</name>
</gene>
<evidence type="ECO:0000313" key="2">
    <source>
        <dbReference type="EMBL" id="MSS40345.1"/>
    </source>
</evidence>
<organism evidence="2 3">
    <name type="scientific">Clostridium scindens (strain JCM 10418 / VPI 12708)</name>
    <dbReference type="NCBI Taxonomy" id="29347"/>
    <lineage>
        <taxon>Bacteria</taxon>
        <taxon>Bacillati</taxon>
        <taxon>Bacillota</taxon>
        <taxon>Clostridia</taxon>
        <taxon>Lachnospirales</taxon>
        <taxon>Lachnospiraceae</taxon>
    </lineage>
</organism>
<protein>
    <submittedName>
        <fullName evidence="2">Uncharacterized protein</fullName>
    </submittedName>
</protein>
<evidence type="ECO:0000256" key="1">
    <source>
        <dbReference type="SAM" id="Phobius"/>
    </source>
</evidence>
<dbReference type="EMBL" id="VUMB01000014">
    <property type="protein sequence ID" value="MSS40345.1"/>
    <property type="molecule type" value="Genomic_DNA"/>
</dbReference>
<proteinExistence type="predicted"/>